<dbReference type="Proteomes" id="UP001152747">
    <property type="component" value="Unassembled WGS sequence"/>
</dbReference>
<dbReference type="AlphaFoldDB" id="A0A9P1INZ3"/>
<keyword evidence="2" id="KW-1185">Reference proteome</keyword>
<evidence type="ECO:0000313" key="2">
    <source>
        <dbReference type="Proteomes" id="UP001152747"/>
    </source>
</evidence>
<dbReference type="Gene3D" id="3.40.50.1240">
    <property type="entry name" value="Phosphoglycerate mutase-like"/>
    <property type="match status" value="1"/>
</dbReference>
<dbReference type="InterPro" id="IPR051710">
    <property type="entry name" value="Phosphatase_SH3-domain"/>
</dbReference>
<protein>
    <submittedName>
        <fullName evidence="1">Uncharacterized protein</fullName>
    </submittedName>
</protein>
<evidence type="ECO:0000313" key="1">
    <source>
        <dbReference type="EMBL" id="CAI5448547.1"/>
    </source>
</evidence>
<dbReference type="OrthoDB" id="414418at2759"/>
<proteinExistence type="predicted"/>
<gene>
    <name evidence="1" type="ORF">CAMP_LOCUS11184</name>
</gene>
<comment type="caution">
    <text evidence="1">The sequence shown here is derived from an EMBL/GenBank/DDBJ whole genome shotgun (WGS) entry which is preliminary data.</text>
</comment>
<reference evidence="1" key="1">
    <citation type="submission" date="2022-11" db="EMBL/GenBank/DDBJ databases">
        <authorList>
            <person name="Kikuchi T."/>
        </authorList>
    </citation>
    <scope>NUCLEOTIDE SEQUENCE</scope>
    <source>
        <strain evidence="1">PS1010</strain>
    </source>
</reference>
<dbReference type="PANTHER" id="PTHR16469">
    <property type="entry name" value="UBIQUITIN-ASSOCIATED AND SH3 DOMAIN-CONTAINING BA-RELATED"/>
    <property type="match status" value="1"/>
</dbReference>
<dbReference type="SUPFAM" id="SSF53254">
    <property type="entry name" value="Phosphoglycerate mutase-like"/>
    <property type="match status" value="1"/>
</dbReference>
<sequence length="287" mass="32181">MVDETTRSTKLSEMYTVGDFRALGAPPAFNGDEIIVLRSAETISEVFPDWVSRSGLTENNLIPFDVNCPVELPNRSEIRKSYSADPPLSEMGKITAKMMGREIIERKIIPTVIISTPDLASVETAAIIQKFIGLEKSPKIRIEPELSTMHNVKNVFFNRDEFLRMGINIDSKTNQLKAITSNSEFVDLVNHIKRAFHELTNKQDSNILMIVDALSAKIIASLFYGVEFAKNRDNLEEERLKAISNFPPLASFSTFRVPGSGNKMYDISPVTLRPLNYTGFSSNIELD</sequence>
<dbReference type="PANTHER" id="PTHR16469:SF23">
    <property type="entry name" value="HISTIDINE KINASE"/>
    <property type="match status" value="1"/>
</dbReference>
<dbReference type="EMBL" id="CANHGI010000004">
    <property type="protein sequence ID" value="CAI5448547.1"/>
    <property type="molecule type" value="Genomic_DNA"/>
</dbReference>
<dbReference type="InterPro" id="IPR029033">
    <property type="entry name" value="His_PPase_superfam"/>
</dbReference>
<name>A0A9P1INZ3_9PELO</name>
<organism evidence="1 2">
    <name type="scientific">Caenorhabditis angaria</name>
    <dbReference type="NCBI Taxonomy" id="860376"/>
    <lineage>
        <taxon>Eukaryota</taxon>
        <taxon>Metazoa</taxon>
        <taxon>Ecdysozoa</taxon>
        <taxon>Nematoda</taxon>
        <taxon>Chromadorea</taxon>
        <taxon>Rhabditida</taxon>
        <taxon>Rhabditina</taxon>
        <taxon>Rhabditomorpha</taxon>
        <taxon>Rhabditoidea</taxon>
        <taxon>Rhabditidae</taxon>
        <taxon>Peloderinae</taxon>
        <taxon>Caenorhabditis</taxon>
    </lineage>
</organism>
<dbReference type="GO" id="GO:0016791">
    <property type="term" value="F:phosphatase activity"/>
    <property type="evidence" value="ECO:0007669"/>
    <property type="project" value="UniProtKB-ARBA"/>
</dbReference>
<accession>A0A9P1INZ3</accession>